<dbReference type="EMBL" id="CAAALY010103768">
    <property type="protein sequence ID" value="VEL29508.1"/>
    <property type="molecule type" value="Genomic_DNA"/>
</dbReference>
<proteinExistence type="predicted"/>
<accession>A0A3S5AQF3</accession>
<organism evidence="1 2">
    <name type="scientific">Protopolystoma xenopodis</name>
    <dbReference type="NCBI Taxonomy" id="117903"/>
    <lineage>
        <taxon>Eukaryota</taxon>
        <taxon>Metazoa</taxon>
        <taxon>Spiralia</taxon>
        <taxon>Lophotrochozoa</taxon>
        <taxon>Platyhelminthes</taxon>
        <taxon>Monogenea</taxon>
        <taxon>Polyopisthocotylea</taxon>
        <taxon>Polystomatidea</taxon>
        <taxon>Polystomatidae</taxon>
        <taxon>Protopolystoma</taxon>
    </lineage>
</organism>
<dbReference type="AlphaFoldDB" id="A0A3S5AQF3"/>
<dbReference type="Proteomes" id="UP000784294">
    <property type="component" value="Unassembled WGS sequence"/>
</dbReference>
<protein>
    <submittedName>
        <fullName evidence="1">Uncharacterized protein</fullName>
    </submittedName>
</protein>
<gene>
    <name evidence="1" type="ORF">PXEA_LOCUS22948</name>
</gene>
<evidence type="ECO:0000313" key="1">
    <source>
        <dbReference type="EMBL" id="VEL29508.1"/>
    </source>
</evidence>
<comment type="caution">
    <text evidence="1">The sequence shown here is derived from an EMBL/GenBank/DDBJ whole genome shotgun (WGS) entry which is preliminary data.</text>
</comment>
<keyword evidence="2" id="KW-1185">Reference proteome</keyword>
<reference evidence="1" key="1">
    <citation type="submission" date="2018-11" db="EMBL/GenBank/DDBJ databases">
        <authorList>
            <consortium name="Pathogen Informatics"/>
        </authorList>
    </citation>
    <scope>NUCLEOTIDE SEQUENCE</scope>
</reference>
<name>A0A3S5AQF3_9PLAT</name>
<evidence type="ECO:0000313" key="2">
    <source>
        <dbReference type="Proteomes" id="UP000784294"/>
    </source>
</evidence>
<sequence length="150" mass="16664">MTSAQVGLHEMTTANWRCTRQHDCGPHATISVHSASASPPPTCPHKGGQLWRTQSHVASGLWSFEATAQHWQSIFQRDLVRVPLVTLAASMLSAGQLIGSILEALSSTFHRNKSWASRHLVAHFVHLFAPFRPQLPFHTLSNQTSIQRLQ</sequence>